<evidence type="ECO:0000313" key="2">
    <source>
        <dbReference type="EMBL" id="ALL14426.1"/>
    </source>
</evidence>
<dbReference type="AlphaFoldDB" id="A0A0N7JHV2"/>
<dbReference type="InterPro" id="IPR007712">
    <property type="entry name" value="RelE/ParE_toxin"/>
</dbReference>
<keyword evidence="3" id="KW-1185">Reference proteome</keyword>
<protein>
    <recommendedName>
        <fullName evidence="4">Plasmid stabilization protein ParE</fullName>
    </recommendedName>
</protein>
<proteinExistence type="predicted"/>
<evidence type="ECO:0000313" key="3">
    <source>
        <dbReference type="Proteomes" id="UP000056905"/>
    </source>
</evidence>
<evidence type="ECO:0000256" key="1">
    <source>
        <dbReference type="ARBA" id="ARBA00022649"/>
    </source>
</evidence>
<dbReference type="Pfam" id="PF05016">
    <property type="entry name" value="ParE_toxin"/>
    <property type="match status" value="1"/>
</dbReference>
<sequence length="122" mass="13945">MRRLEIARKARRDIDHLLWESQKLHGPRAAERYQRLISVAFSDLRSDPACPTSRPGEIGDLRLYALRVPARRLKGADRVSAPPHVVAYRFDDDRVMILRLLHEAMDLPDHLRLAASAEDGEA</sequence>
<dbReference type="Proteomes" id="UP000056905">
    <property type="component" value="Chromosome"/>
</dbReference>
<dbReference type="OrthoDB" id="7173315at2"/>
<gene>
    <name evidence="2" type="ORF">AQ619_14330</name>
</gene>
<accession>A0A0N7JHV2</accession>
<reference evidence="2 3" key="1">
    <citation type="submission" date="2015-10" db="EMBL/GenBank/DDBJ databases">
        <title>Conservation of the essential genome among Caulobacter and Brevundimonas species.</title>
        <authorList>
            <person name="Scott D."/>
            <person name="Ely B."/>
        </authorList>
    </citation>
    <scope>NUCLEOTIDE SEQUENCE [LARGE SCALE GENOMIC DNA]</scope>
    <source>
        <strain evidence="2 3">CB4</strain>
    </source>
</reference>
<dbReference type="KEGG" id="chq:AQ619_14330"/>
<organism evidence="2 3">
    <name type="scientific">Caulobacter henricii</name>
    <dbReference type="NCBI Taxonomy" id="69395"/>
    <lineage>
        <taxon>Bacteria</taxon>
        <taxon>Pseudomonadati</taxon>
        <taxon>Pseudomonadota</taxon>
        <taxon>Alphaproteobacteria</taxon>
        <taxon>Caulobacterales</taxon>
        <taxon>Caulobacteraceae</taxon>
        <taxon>Caulobacter</taxon>
    </lineage>
</organism>
<keyword evidence="1" id="KW-1277">Toxin-antitoxin system</keyword>
<name>A0A0N7JHV2_9CAUL</name>
<dbReference type="InterPro" id="IPR035093">
    <property type="entry name" value="RelE/ParE_toxin_dom_sf"/>
</dbReference>
<dbReference type="EMBL" id="CP013002">
    <property type="protein sequence ID" value="ALL14426.1"/>
    <property type="molecule type" value="Genomic_DNA"/>
</dbReference>
<dbReference type="RefSeq" id="WP_062149024.1">
    <property type="nucleotide sequence ID" value="NZ_CP013002.1"/>
</dbReference>
<evidence type="ECO:0008006" key="4">
    <source>
        <dbReference type="Google" id="ProtNLM"/>
    </source>
</evidence>
<dbReference type="Gene3D" id="3.30.2310.20">
    <property type="entry name" value="RelE-like"/>
    <property type="match status" value="1"/>
</dbReference>